<gene>
    <name evidence="3" type="ORF">BC938DRAFT_473831</name>
</gene>
<feature type="domain" description="Methyltransferase type 11" evidence="2">
    <location>
        <begin position="121"/>
        <end position="195"/>
    </location>
</feature>
<dbReference type="CDD" id="cd02440">
    <property type="entry name" value="AdoMet_MTases"/>
    <property type="match status" value="1"/>
</dbReference>
<dbReference type="Proteomes" id="UP000274822">
    <property type="component" value="Unassembled WGS sequence"/>
</dbReference>
<dbReference type="EMBL" id="RBNJ01001655">
    <property type="protein sequence ID" value="RUS32913.1"/>
    <property type="molecule type" value="Genomic_DNA"/>
</dbReference>
<dbReference type="SUPFAM" id="SSF53335">
    <property type="entry name" value="S-adenosyl-L-methionine-dependent methyltransferases"/>
    <property type="match status" value="1"/>
</dbReference>
<evidence type="ECO:0000259" key="2">
    <source>
        <dbReference type="Pfam" id="PF08241"/>
    </source>
</evidence>
<proteinExistence type="predicted"/>
<evidence type="ECO:0000313" key="3">
    <source>
        <dbReference type="EMBL" id="RUS32913.1"/>
    </source>
</evidence>
<dbReference type="Pfam" id="PF08241">
    <property type="entry name" value="Methyltransf_11"/>
    <property type="match status" value="1"/>
</dbReference>
<dbReference type="InterPro" id="IPR013216">
    <property type="entry name" value="Methyltransf_11"/>
</dbReference>
<dbReference type="InterPro" id="IPR029063">
    <property type="entry name" value="SAM-dependent_MTases_sf"/>
</dbReference>
<organism evidence="3 4">
    <name type="scientific">Jimgerdemannia flammicorona</name>
    <dbReference type="NCBI Taxonomy" id="994334"/>
    <lineage>
        <taxon>Eukaryota</taxon>
        <taxon>Fungi</taxon>
        <taxon>Fungi incertae sedis</taxon>
        <taxon>Mucoromycota</taxon>
        <taxon>Mucoromycotina</taxon>
        <taxon>Endogonomycetes</taxon>
        <taxon>Endogonales</taxon>
        <taxon>Endogonaceae</taxon>
        <taxon>Jimgerdemannia</taxon>
    </lineage>
</organism>
<keyword evidence="4" id="KW-1185">Reference proteome</keyword>
<dbReference type="AlphaFoldDB" id="A0A433QT02"/>
<feature type="region of interest" description="Disordered" evidence="1">
    <location>
        <begin position="1"/>
        <end position="21"/>
    </location>
</feature>
<evidence type="ECO:0000256" key="1">
    <source>
        <dbReference type="SAM" id="MobiDB-lite"/>
    </source>
</evidence>
<sequence length="325" mass="36657">MALPSTSNQQPTSTNEEPSRMSDYLRSNLKWFTNRAAPMQNTPEGNFFLKNDEEEVDRTLVHHGAMKMAFGSNFTAPMTDLLQAGARVLDVGYVDNGIISELRLTLTRQLTSGFDVATEYPLSQFTGIDIDSYVLPTSTMPQNTEFECVDVFSMPYAEGTFDFVYIRAMFTYFREEQWVDILREIARVTKSGGYIEVQDASMIFKDFGPIGTAYAEAFGKVMVANKRNLSHATFLTNVFATTMRDTFEFVSKHDVDVPTCHDQELGRQMQEDFAYLARPLIEMLALQGSDDLTKSIDGISFDDAFGEFTTHKTTIGFFSLVAKRL</sequence>
<protein>
    <recommendedName>
        <fullName evidence="2">Methyltransferase type 11 domain-containing protein</fullName>
    </recommendedName>
</protein>
<accession>A0A433QT02</accession>
<name>A0A433QT02_9FUNG</name>
<comment type="caution">
    <text evidence="3">The sequence shown here is derived from an EMBL/GenBank/DDBJ whole genome shotgun (WGS) entry which is preliminary data.</text>
</comment>
<feature type="compositionally biased region" description="Polar residues" evidence="1">
    <location>
        <begin position="1"/>
        <end position="16"/>
    </location>
</feature>
<evidence type="ECO:0000313" key="4">
    <source>
        <dbReference type="Proteomes" id="UP000274822"/>
    </source>
</evidence>
<reference evidence="3 4" key="1">
    <citation type="journal article" date="2018" name="New Phytol.">
        <title>Phylogenomics of Endogonaceae and evolution of mycorrhizas within Mucoromycota.</title>
        <authorList>
            <person name="Chang Y."/>
            <person name="Desiro A."/>
            <person name="Na H."/>
            <person name="Sandor L."/>
            <person name="Lipzen A."/>
            <person name="Clum A."/>
            <person name="Barry K."/>
            <person name="Grigoriev I.V."/>
            <person name="Martin F.M."/>
            <person name="Stajich J.E."/>
            <person name="Smith M.E."/>
            <person name="Bonito G."/>
            <person name="Spatafora J.W."/>
        </authorList>
    </citation>
    <scope>NUCLEOTIDE SEQUENCE [LARGE SCALE GENOMIC DNA]</scope>
    <source>
        <strain evidence="3 4">AD002</strain>
    </source>
</reference>
<dbReference type="Gene3D" id="3.40.50.150">
    <property type="entry name" value="Vaccinia Virus protein VP39"/>
    <property type="match status" value="1"/>
</dbReference>
<dbReference type="GO" id="GO:0008757">
    <property type="term" value="F:S-adenosylmethionine-dependent methyltransferase activity"/>
    <property type="evidence" value="ECO:0007669"/>
    <property type="project" value="InterPro"/>
</dbReference>